<dbReference type="Pfam" id="PF01991">
    <property type="entry name" value="vATP-synt_E"/>
    <property type="match status" value="1"/>
</dbReference>
<evidence type="ECO:0000313" key="4">
    <source>
        <dbReference type="EMBL" id="EAK87507.1"/>
    </source>
</evidence>
<sequence>VFNVNVTIYINFSFLSLIQDDIEAQKQIQQMINFILNEAKDKANEIEAKALQDFNIEKLKLVQSYKEQIRQDLKKKVKRLEVERAIARSTAINKARLKKMAARAQVLTEVVQQTRKKMCEISTNPTVYEPLLVDLLTQAMLKLLEPTVIVKCRKSDVSVVESAIPKAIKKYKEILQKECGVSMNVEAKVDKENFLFPAPTSVEQNSKYCSGGVIVTNLDGKIVCNNTLDARLDLVIQNDAPIIRSTLFPKAA</sequence>
<protein>
    <submittedName>
        <fullName evidence="4">Putative vacuolar ATP synthase subunit E</fullName>
    </submittedName>
</protein>
<dbReference type="Proteomes" id="UP000006726">
    <property type="component" value="Chromosome 8"/>
</dbReference>
<evidence type="ECO:0000256" key="1">
    <source>
        <dbReference type="ARBA" id="ARBA00005901"/>
    </source>
</evidence>
<organism evidence="4 5">
    <name type="scientific">Cryptosporidium parvum (strain Iowa II)</name>
    <dbReference type="NCBI Taxonomy" id="353152"/>
    <lineage>
        <taxon>Eukaryota</taxon>
        <taxon>Sar</taxon>
        <taxon>Alveolata</taxon>
        <taxon>Apicomplexa</taxon>
        <taxon>Conoidasida</taxon>
        <taxon>Coccidia</taxon>
        <taxon>Eucoccidiorida</taxon>
        <taxon>Eimeriorina</taxon>
        <taxon>Cryptosporidiidae</taxon>
        <taxon>Cryptosporidium</taxon>
    </lineage>
</organism>
<keyword evidence="2" id="KW-0813">Transport</keyword>
<dbReference type="InParanoid" id="Q5CPY1"/>
<dbReference type="KEGG" id="cpv:cgd8_360"/>
<dbReference type="Gene3D" id="3.30.2320.30">
    <property type="entry name" value="ATP synthase, E subunit, C-terminal"/>
    <property type="match status" value="1"/>
</dbReference>
<dbReference type="Gene3D" id="6.10.250.1620">
    <property type="match status" value="1"/>
</dbReference>
<evidence type="ECO:0000256" key="2">
    <source>
        <dbReference type="ARBA" id="ARBA00022448"/>
    </source>
</evidence>
<dbReference type="GO" id="GO:0033178">
    <property type="term" value="C:proton-transporting two-sector ATPase complex, catalytic domain"/>
    <property type="evidence" value="ECO:0007669"/>
    <property type="project" value="InterPro"/>
</dbReference>
<evidence type="ECO:0000313" key="5">
    <source>
        <dbReference type="Proteomes" id="UP000006726"/>
    </source>
</evidence>
<dbReference type="FunCoup" id="Q5CPY1">
    <property type="interactions" value="259"/>
</dbReference>
<proteinExistence type="inferred from homology"/>
<dbReference type="RefSeq" id="XP_625498.1">
    <property type="nucleotide sequence ID" value="XM_625498.1"/>
</dbReference>
<dbReference type="InterPro" id="IPR038495">
    <property type="entry name" value="ATPase_E_C"/>
</dbReference>
<dbReference type="PANTHER" id="PTHR45715">
    <property type="entry name" value="ATPASE H+-TRANSPORTING V1 SUBUNIT E1A-RELATED"/>
    <property type="match status" value="1"/>
</dbReference>
<dbReference type="AlphaFoldDB" id="Q5CPY1"/>
<dbReference type="HAMAP" id="MF_00311">
    <property type="entry name" value="ATP_synth_E_arch"/>
    <property type="match status" value="1"/>
</dbReference>
<accession>Q5CPY1</accession>
<dbReference type="OMA" id="QHMMAFI"/>
<name>Q5CPY1_CRYPI</name>
<dbReference type="EMBL" id="AAEE01000011">
    <property type="protein sequence ID" value="EAK87507.1"/>
    <property type="molecule type" value="Genomic_DNA"/>
</dbReference>
<comment type="similarity">
    <text evidence="1">Belongs to the V-ATPase E subunit family.</text>
</comment>
<dbReference type="InterPro" id="IPR002842">
    <property type="entry name" value="ATPase_V1_Esu"/>
</dbReference>
<keyword evidence="5" id="KW-1185">Reference proteome</keyword>
<feature type="non-terminal residue" evidence="4">
    <location>
        <position position="1"/>
    </location>
</feature>
<dbReference type="OrthoDB" id="10263003at2759"/>
<dbReference type="STRING" id="353152.Q5CPY1"/>
<evidence type="ECO:0000256" key="3">
    <source>
        <dbReference type="ARBA" id="ARBA00023065"/>
    </source>
</evidence>
<comment type="caution">
    <text evidence="4">The sequence shown here is derived from an EMBL/GenBank/DDBJ whole genome shotgun (WGS) entry which is preliminary data.</text>
</comment>
<gene>
    <name evidence="4" type="ORF">cgd8_360</name>
</gene>
<dbReference type="GO" id="GO:0046961">
    <property type="term" value="F:proton-transporting ATPase activity, rotational mechanism"/>
    <property type="evidence" value="ECO:0007669"/>
    <property type="project" value="InterPro"/>
</dbReference>
<dbReference type="SUPFAM" id="SSF160527">
    <property type="entry name" value="V-type ATPase subunit E-like"/>
    <property type="match status" value="1"/>
</dbReference>
<dbReference type="GeneID" id="3372469"/>
<reference evidence="4 5" key="1">
    <citation type="journal article" date="2004" name="Science">
        <title>Complete genome sequence of the apicomplexan, Cryptosporidium parvum.</title>
        <authorList>
            <person name="Abrahamsen M.S."/>
            <person name="Templeton T.J."/>
            <person name="Enomoto S."/>
            <person name="Abrahante J.E."/>
            <person name="Zhu G."/>
            <person name="Lancto C.A."/>
            <person name="Deng M."/>
            <person name="Liu C."/>
            <person name="Widmer G."/>
            <person name="Tzipori S."/>
            <person name="Buck G.A."/>
            <person name="Xu P."/>
            <person name="Bankier A.T."/>
            <person name="Dear P.H."/>
            <person name="Konfortov B.A."/>
            <person name="Spriggs H.F."/>
            <person name="Iyer L."/>
            <person name="Anantharaman V."/>
            <person name="Aravind L."/>
            <person name="Kapur V."/>
        </authorList>
    </citation>
    <scope>NUCLEOTIDE SEQUENCE [LARGE SCALE GENOMIC DNA]</scope>
    <source>
        <strain evidence="5">Iowa II</strain>
    </source>
</reference>
<keyword evidence="3" id="KW-0406">Ion transport</keyword>